<accession>A0AAV7ZV43</accession>
<evidence type="ECO:0000313" key="2">
    <source>
        <dbReference type="EMBL" id="KAJ3444315.1"/>
    </source>
</evidence>
<organism evidence="2 3">
    <name type="scientific">Anaeramoeba flamelloides</name>
    <dbReference type="NCBI Taxonomy" id="1746091"/>
    <lineage>
        <taxon>Eukaryota</taxon>
        <taxon>Metamonada</taxon>
        <taxon>Anaeramoebidae</taxon>
        <taxon>Anaeramoeba</taxon>
    </lineage>
</organism>
<sequence>MGGEPERVVIGSESPNTESESESQSDTSDSSNSPNTSDSADSSSEKEELLLNNNNNNIKNLIKIKQKELEEIGEKIKKKYEFFEIQFDTNKKTGKYHGIKCLKFKKSNRSKKRLYCNICNDKDQYKDQILCYYFDLFNEIADLQGEAKY</sequence>
<feature type="compositionally biased region" description="Low complexity" evidence="1">
    <location>
        <begin position="12"/>
        <end position="42"/>
    </location>
</feature>
<reference evidence="2" key="1">
    <citation type="submission" date="2022-08" db="EMBL/GenBank/DDBJ databases">
        <title>Novel sulphate-reducing endosymbionts in the free-living metamonad Anaeramoeba.</title>
        <authorList>
            <person name="Jerlstrom-Hultqvist J."/>
            <person name="Cepicka I."/>
            <person name="Gallot-Lavallee L."/>
            <person name="Salas-Leiva D."/>
            <person name="Curtis B.A."/>
            <person name="Zahonova K."/>
            <person name="Pipaliya S."/>
            <person name="Dacks J."/>
            <person name="Roger A.J."/>
        </authorList>
    </citation>
    <scope>NUCLEOTIDE SEQUENCE</scope>
    <source>
        <strain evidence="2">Busselton2</strain>
    </source>
</reference>
<protein>
    <submittedName>
        <fullName evidence="2">Bromodomain testis-specific protein</fullName>
    </submittedName>
</protein>
<dbReference type="AlphaFoldDB" id="A0AAV7ZV43"/>
<evidence type="ECO:0000256" key="1">
    <source>
        <dbReference type="SAM" id="MobiDB-lite"/>
    </source>
</evidence>
<comment type="caution">
    <text evidence="2">The sequence shown here is derived from an EMBL/GenBank/DDBJ whole genome shotgun (WGS) entry which is preliminary data.</text>
</comment>
<evidence type="ECO:0000313" key="3">
    <source>
        <dbReference type="Proteomes" id="UP001146793"/>
    </source>
</evidence>
<feature type="region of interest" description="Disordered" evidence="1">
    <location>
        <begin position="1"/>
        <end position="51"/>
    </location>
</feature>
<proteinExistence type="predicted"/>
<gene>
    <name evidence="2" type="ORF">M0812_10168</name>
</gene>
<name>A0AAV7ZV43_9EUKA</name>
<dbReference type="EMBL" id="JANTQA010000023">
    <property type="protein sequence ID" value="KAJ3444315.1"/>
    <property type="molecule type" value="Genomic_DNA"/>
</dbReference>
<dbReference type="Proteomes" id="UP001146793">
    <property type="component" value="Unassembled WGS sequence"/>
</dbReference>